<evidence type="ECO:0000313" key="2">
    <source>
        <dbReference type="EMBL" id="TID25606.1"/>
    </source>
</evidence>
<name>A0A4Z1PJ13_9PEZI</name>
<dbReference type="AlphaFoldDB" id="A0A4Z1PJ13"/>
<gene>
    <name evidence="2" type="ORF">E6O75_ATG03469</name>
</gene>
<evidence type="ECO:0000313" key="3">
    <source>
        <dbReference type="Proteomes" id="UP000298493"/>
    </source>
</evidence>
<keyword evidence="3" id="KW-1185">Reference proteome</keyword>
<dbReference type="EMBL" id="SNSC02000003">
    <property type="protein sequence ID" value="TID25606.1"/>
    <property type="molecule type" value="Genomic_DNA"/>
</dbReference>
<feature type="compositionally biased region" description="Polar residues" evidence="1">
    <location>
        <begin position="106"/>
        <end position="132"/>
    </location>
</feature>
<proteinExistence type="predicted"/>
<dbReference type="Proteomes" id="UP000298493">
    <property type="component" value="Unassembled WGS sequence"/>
</dbReference>
<feature type="region of interest" description="Disordered" evidence="1">
    <location>
        <begin position="60"/>
        <end position="192"/>
    </location>
</feature>
<comment type="caution">
    <text evidence="2">The sequence shown here is derived from an EMBL/GenBank/DDBJ whole genome shotgun (WGS) entry which is preliminary data.</text>
</comment>
<organism evidence="2 3">
    <name type="scientific">Venturia nashicola</name>
    <dbReference type="NCBI Taxonomy" id="86259"/>
    <lineage>
        <taxon>Eukaryota</taxon>
        <taxon>Fungi</taxon>
        <taxon>Dikarya</taxon>
        <taxon>Ascomycota</taxon>
        <taxon>Pezizomycotina</taxon>
        <taxon>Dothideomycetes</taxon>
        <taxon>Pleosporomycetidae</taxon>
        <taxon>Venturiales</taxon>
        <taxon>Venturiaceae</taxon>
        <taxon>Venturia</taxon>
    </lineage>
</organism>
<protein>
    <submittedName>
        <fullName evidence="2">Uncharacterized protein</fullName>
    </submittedName>
</protein>
<reference evidence="2 3" key="1">
    <citation type="submission" date="2019-04" db="EMBL/GenBank/DDBJ databases">
        <title>High contiguity whole genome sequence and gene annotation resource for two Venturia nashicola isolates.</title>
        <authorList>
            <person name="Prokchorchik M."/>
            <person name="Won K."/>
            <person name="Lee Y."/>
            <person name="Choi E.D."/>
            <person name="Segonzac C."/>
            <person name="Sohn K.H."/>
        </authorList>
    </citation>
    <scope>NUCLEOTIDE SEQUENCE [LARGE SCALE GENOMIC DNA]</scope>
    <source>
        <strain evidence="2 3">PRI2</strain>
    </source>
</reference>
<sequence length="192" mass="20465">MWHGPASYTPAASIVVKLRSRRQDPLKPKATMWHGPASHAPQSGFLLPLLQVKRQNLDDSRPKATMWHGPATFGHASTPTESPMVRKRQSPDSSPPKASMWHGPASNPSFELSTSTTDVERQLSPTSLNTNPLAGLNPDSGIASPAALLPVSTFEPRPSTANPDGTMSSVSAGSTATPDSTEREQLIELLGL</sequence>
<accession>A0A4Z1PJ13</accession>
<evidence type="ECO:0000256" key="1">
    <source>
        <dbReference type="SAM" id="MobiDB-lite"/>
    </source>
</evidence>
<feature type="compositionally biased region" description="Polar residues" evidence="1">
    <location>
        <begin position="159"/>
        <end position="179"/>
    </location>
</feature>